<dbReference type="GO" id="GO:0046872">
    <property type="term" value="F:metal ion binding"/>
    <property type="evidence" value="ECO:0007669"/>
    <property type="project" value="UniProtKB-KW"/>
</dbReference>
<dbReference type="EMBL" id="QUTE01012446">
    <property type="protein sequence ID" value="RHZ07177.1"/>
    <property type="molecule type" value="Genomic_DNA"/>
</dbReference>
<dbReference type="GO" id="GO:0010468">
    <property type="term" value="P:regulation of gene expression"/>
    <property type="evidence" value="ECO:0007669"/>
    <property type="project" value="TreeGrafter"/>
</dbReference>
<keyword evidence="2" id="KW-0408">Iron</keyword>
<protein>
    <recommendedName>
        <fullName evidence="4">JmjC domain-containing protein</fullName>
    </recommendedName>
</protein>
<comment type="caution">
    <text evidence="5">The sequence shown here is derived from an EMBL/GenBank/DDBJ whole genome shotgun (WGS) entry which is preliminary data.</text>
</comment>
<keyword evidence="1" id="KW-0479">Metal-binding</keyword>
<evidence type="ECO:0000259" key="4">
    <source>
        <dbReference type="PROSITE" id="PS51184"/>
    </source>
</evidence>
<evidence type="ECO:0000313" key="5">
    <source>
        <dbReference type="EMBL" id="RHZ07177.1"/>
    </source>
</evidence>
<dbReference type="PROSITE" id="PS51184">
    <property type="entry name" value="JMJC"/>
    <property type="match status" value="1"/>
</dbReference>
<dbReference type="InterPro" id="IPR048615">
    <property type="entry name" value="KDM5_C-hel"/>
</dbReference>
<dbReference type="SUPFAM" id="SSF51197">
    <property type="entry name" value="Clavaminate synthase-like"/>
    <property type="match status" value="1"/>
</dbReference>
<evidence type="ECO:0000256" key="1">
    <source>
        <dbReference type="ARBA" id="ARBA00022723"/>
    </source>
</evidence>
<reference evidence="5 6" key="1">
    <citation type="submission" date="2018-08" db="EMBL/GenBank/DDBJ databases">
        <title>Aphanomyces genome sequencing and annotation.</title>
        <authorList>
            <person name="Minardi D."/>
            <person name="Oidtmann B."/>
            <person name="Van Der Giezen M."/>
            <person name="Studholme D.J."/>
        </authorList>
    </citation>
    <scope>NUCLEOTIDE SEQUENCE [LARGE SCALE GENOMIC DNA]</scope>
    <source>
        <strain evidence="5 6">197901</strain>
    </source>
</reference>
<gene>
    <name evidence="5" type="ORF">DYB31_004767</name>
</gene>
<dbReference type="InterPro" id="IPR004198">
    <property type="entry name" value="Znf_C5HC2"/>
</dbReference>
<accession>A0A397EW64</accession>
<dbReference type="GO" id="GO:0005634">
    <property type="term" value="C:nucleus"/>
    <property type="evidence" value="ECO:0007669"/>
    <property type="project" value="TreeGrafter"/>
</dbReference>
<dbReference type="Gene3D" id="2.60.120.650">
    <property type="entry name" value="Cupin"/>
    <property type="match status" value="2"/>
</dbReference>
<dbReference type="Pfam" id="PF02928">
    <property type="entry name" value="zf-C5HC2"/>
    <property type="match status" value="1"/>
</dbReference>
<dbReference type="VEuPathDB" id="FungiDB:H257_00419"/>
<dbReference type="Pfam" id="PF21323">
    <property type="entry name" value="KDM5_C-hel"/>
    <property type="match status" value="1"/>
</dbReference>
<dbReference type="InterPro" id="IPR003347">
    <property type="entry name" value="JmjC_dom"/>
</dbReference>
<dbReference type="GO" id="GO:0141052">
    <property type="term" value="F:histone H3 demethylase activity"/>
    <property type="evidence" value="ECO:0007669"/>
    <property type="project" value="UniProtKB-ARBA"/>
</dbReference>
<sequence>MLFASFCWHFEDNYLYSINYMHTGAKKHWYGIPATSCDTFERVWKSLVPHRFDKKPDLFFHFNCNEAVNFCLPDWLPFGRLCSERYRDFGRLSVFSHDRFMYVLAMRGLFPDDHKLGESTDEGALVHASRMLLDEMNRIVDEEIRLRDQLVQSGIVMVVAMAKRDDALTDDEMGYDDRRQCVACKHSLFFSGIACSCSHTKVACLRHAHKLCKCDPSKKVFLQWFTIPEMFMAMATLDDRLVALEKRARKPQGHSPRAAKRMKGEHDNEPVSCRTMLERNQASMAGNFSRLYVFGNIAMMELIVSDTRQFDDDTETDALRLMQTQPSFPHLLVLPPQDDPTCVMNSLNQQDLVQQTCEGYQRDVAQSLRTFLHLDNNALDQADKATQVDAVEKWQVFQRLCGLGSDLQMLAGPQALMKRDKRVAVNGTVCLLLRVISCGFFLVF</sequence>
<feature type="compositionally biased region" description="Basic residues" evidence="3">
    <location>
        <begin position="248"/>
        <end position="261"/>
    </location>
</feature>
<proteinExistence type="predicted"/>
<dbReference type="GO" id="GO:0000785">
    <property type="term" value="C:chromatin"/>
    <property type="evidence" value="ECO:0007669"/>
    <property type="project" value="TreeGrafter"/>
</dbReference>
<organism evidence="5 6">
    <name type="scientific">Aphanomyces astaci</name>
    <name type="common">Crayfish plague agent</name>
    <dbReference type="NCBI Taxonomy" id="112090"/>
    <lineage>
        <taxon>Eukaryota</taxon>
        <taxon>Sar</taxon>
        <taxon>Stramenopiles</taxon>
        <taxon>Oomycota</taxon>
        <taxon>Saprolegniomycetes</taxon>
        <taxon>Saprolegniales</taxon>
        <taxon>Verrucalvaceae</taxon>
        <taxon>Aphanomyces</taxon>
    </lineage>
</organism>
<name>A0A397EW64_APHAT</name>
<feature type="domain" description="JmjC" evidence="4">
    <location>
        <begin position="1"/>
        <end position="113"/>
    </location>
</feature>
<dbReference type="AlphaFoldDB" id="A0A397EW64"/>
<evidence type="ECO:0000256" key="2">
    <source>
        <dbReference type="ARBA" id="ARBA00023004"/>
    </source>
</evidence>
<dbReference type="VEuPathDB" id="FungiDB:H257_00420"/>
<dbReference type="PANTHER" id="PTHR10694:SF33">
    <property type="entry name" value="LYSINE-SPECIFIC DEMETHYLASE 5"/>
    <property type="match status" value="1"/>
</dbReference>
<dbReference type="Pfam" id="PF02373">
    <property type="entry name" value="JmjC"/>
    <property type="match status" value="1"/>
</dbReference>
<evidence type="ECO:0000256" key="3">
    <source>
        <dbReference type="SAM" id="MobiDB-lite"/>
    </source>
</evidence>
<evidence type="ECO:0000313" key="6">
    <source>
        <dbReference type="Proteomes" id="UP000266196"/>
    </source>
</evidence>
<feature type="region of interest" description="Disordered" evidence="3">
    <location>
        <begin position="248"/>
        <end position="270"/>
    </location>
</feature>
<dbReference type="Proteomes" id="UP000266196">
    <property type="component" value="Unassembled WGS sequence"/>
</dbReference>
<dbReference type="PANTHER" id="PTHR10694">
    <property type="entry name" value="LYSINE-SPECIFIC DEMETHYLASE"/>
    <property type="match status" value="1"/>
</dbReference>